<dbReference type="Pfam" id="PF14203">
    <property type="entry name" value="TTRAP"/>
    <property type="match status" value="1"/>
</dbReference>
<comment type="caution">
    <text evidence="1">The sequence shown here is derived from an EMBL/GenBank/DDBJ whole genome shotgun (WGS) entry which is preliminary data.</text>
</comment>
<evidence type="ECO:0000313" key="2">
    <source>
        <dbReference type="Proteomes" id="UP000477285"/>
    </source>
</evidence>
<reference evidence="1 2" key="1">
    <citation type="journal article" date="2019" name="Nat. Med.">
        <title>A library of human gut bacterial isolates paired with longitudinal multiomics data enables mechanistic microbiome research.</title>
        <authorList>
            <person name="Poyet M."/>
            <person name="Groussin M."/>
            <person name="Gibbons S.M."/>
            <person name="Avila-Pacheco J."/>
            <person name="Jiang X."/>
            <person name="Kearney S.M."/>
            <person name="Perrotta A.R."/>
            <person name="Berdy B."/>
            <person name="Zhao S."/>
            <person name="Lieberman T.D."/>
            <person name="Swanson P.K."/>
            <person name="Smith M."/>
            <person name="Roesemann S."/>
            <person name="Alexander J.E."/>
            <person name="Rich S.A."/>
            <person name="Livny J."/>
            <person name="Vlamakis H."/>
            <person name="Clish C."/>
            <person name="Bullock K."/>
            <person name="Deik A."/>
            <person name="Scott J."/>
            <person name="Pierce K.A."/>
            <person name="Xavier R.J."/>
            <person name="Alm E.J."/>
        </authorList>
    </citation>
    <scope>NUCLEOTIDE SEQUENCE [LARGE SCALE GENOMIC DNA]</scope>
    <source>
        <strain evidence="1 2">BIOML-A1</strain>
    </source>
</reference>
<dbReference type="GeneID" id="75080823"/>
<proteinExistence type="predicted"/>
<sequence length="56" mass="6581">MYHNADRRRTIGKITAAMPGMDGDMWTLAQQTLSKLKRMTDSDYDSQKFYFTDENE</sequence>
<dbReference type="Gene3D" id="1.10.10.1850">
    <property type="entry name" value="Sporulation protein-like"/>
    <property type="match status" value="1"/>
</dbReference>
<dbReference type="InterPro" id="IPR041965">
    <property type="entry name" value="TTRAP_sf"/>
</dbReference>
<accession>A0A6L8T8I5</accession>
<protein>
    <submittedName>
        <fullName evidence="1">Uncharacterized protein</fullName>
    </submittedName>
</protein>
<dbReference type="RefSeq" id="WP_081703285.1">
    <property type="nucleotide sequence ID" value="NZ_CABHOF010000030.1"/>
</dbReference>
<evidence type="ECO:0000313" key="1">
    <source>
        <dbReference type="EMBL" id="MZL35605.1"/>
    </source>
</evidence>
<name>A0A6L8T8I5_9FIRM</name>
<organism evidence="1 2">
    <name type="scientific">Blautia wexlerae</name>
    <dbReference type="NCBI Taxonomy" id="418240"/>
    <lineage>
        <taxon>Bacteria</taxon>
        <taxon>Bacillati</taxon>
        <taxon>Bacillota</taxon>
        <taxon>Clostridia</taxon>
        <taxon>Lachnospirales</taxon>
        <taxon>Lachnospiraceae</taxon>
        <taxon>Blautia</taxon>
    </lineage>
</organism>
<dbReference type="Proteomes" id="UP000477285">
    <property type="component" value="Unassembled WGS sequence"/>
</dbReference>
<dbReference type="EMBL" id="WWVQ01000119">
    <property type="protein sequence ID" value="MZL35605.1"/>
    <property type="molecule type" value="Genomic_DNA"/>
</dbReference>
<dbReference type="AlphaFoldDB" id="A0A6L8T8I5"/>
<dbReference type="InterPro" id="IPR025468">
    <property type="entry name" value="TTRAP"/>
</dbReference>
<gene>
    <name evidence="1" type="ORF">GT728_21185</name>
</gene>